<dbReference type="AlphaFoldDB" id="A0A158QUU6"/>
<name>A0A158QUU6_MESCO</name>
<feature type="domain" description="C2H2-type" evidence="1">
    <location>
        <begin position="136"/>
        <end position="158"/>
    </location>
</feature>
<dbReference type="WBParaSite" id="MCU_002500-RA">
    <property type="protein sequence ID" value="MCU_002500-RA"/>
    <property type="gene ID" value="MCU_002500"/>
</dbReference>
<feature type="domain" description="C2H2-type" evidence="1">
    <location>
        <begin position="48"/>
        <end position="71"/>
    </location>
</feature>
<sequence length="329" mass="36004">MGLLPKFDAQEVLSLHCPLCSFHSHWTEKLEMHFLKTHLGRSAEFNLFQCSMCKKIASSKAFVLEHLELQHRSYKEETPTSPSSDSDALMRLEDSEAVQRPGSTPGTRRNTLCGSVVPIFSGCLRGGEIQDGAFHYQCLFCEFSTSIREVLATHYVHHGIKNLQCSEKPTMATTSTTMTTLEKDSPTEDSVLRGCLRAIWGWRAGGRTGACARAQASDVGFEPAAATASAAAATTIAIIVAERAFQISPLFCVDGVPPLSHLDDKIVKLTNGVLDPTKLAESFVCIEIQLARGSRLANDSPGNLLIPSTHNAILDWPRIKTSDVIFRKD</sequence>
<evidence type="ECO:0000313" key="4">
    <source>
        <dbReference type="WBParaSite" id="MCU_002500-RA"/>
    </source>
</evidence>
<reference evidence="4" key="2">
    <citation type="submission" date="2019-11" db="UniProtKB">
        <authorList>
            <consortium name="WormBaseParasite"/>
        </authorList>
    </citation>
    <scope>IDENTIFICATION</scope>
</reference>
<protein>
    <submittedName>
        <fullName evidence="4">C2H2-type domain-containing protein</fullName>
    </submittedName>
</protein>
<dbReference type="STRING" id="53468.A0A158QUU6"/>
<dbReference type="EMBL" id="UXSR01005291">
    <property type="protein sequence ID" value="VDD80759.1"/>
    <property type="molecule type" value="Genomic_DNA"/>
</dbReference>
<keyword evidence="3" id="KW-1185">Reference proteome</keyword>
<feature type="domain" description="C2H2-type" evidence="1">
    <location>
        <begin position="15"/>
        <end position="38"/>
    </location>
</feature>
<accession>A0A158QUU6</accession>
<gene>
    <name evidence="2" type="ORF">MCOS_LOCUS6762</name>
</gene>
<dbReference type="SMART" id="SM00355">
    <property type="entry name" value="ZnF_C2H2"/>
    <property type="match status" value="3"/>
</dbReference>
<evidence type="ECO:0000313" key="2">
    <source>
        <dbReference type="EMBL" id="VDD80759.1"/>
    </source>
</evidence>
<organism evidence="4">
    <name type="scientific">Mesocestoides corti</name>
    <name type="common">Flatworm</name>
    <dbReference type="NCBI Taxonomy" id="53468"/>
    <lineage>
        <taxon>Eukaryota</taxon>
        <taxon>Metazoa</taxon>
        <taxon>Spiralia</taxon>
        <taxon>Lophotrochozoa</taxon>
        <taxon>Platyhelminthes</taxon>
        <taxon>Cestoda</taxon>
        <taxon>Eucestoda</taxon>
        <taxon>Cyclophyllidea</taxon>
        <taxon>Mesocestoididae</taxon>
        <taxon>Mesocestoides</taxon>
    </lineage>
</organism>
<dbReference type="OrthoDB" id="6247196at2759"/>
<evidence type="ECO:0000313" key="3">
    <source>
        <dbReference type="Proteomes" id="UP000267029"/>
    </source>
</evidence>
<dbReference type="Proteomes" id="UP000267029">
    <property type="component" value="Unassembled WGS sequence"/>
</dbReference>
<proteinExistence type="predicted"/>
<dbReference type="Gene3D" id="3.30.160.60">
    <property type="entry name" value="Classic Zinc Finger"/>
    <property type="match status" value="1"/>
</dbReference>
<dbReference type="InterPro" id="IPR013087">
    <property type="entry name" value="Znf_C2H2_type"/>
</dbReference>
<reference evidence="2 3" key="1">
    <citation type="submission" date="2018-10" db="EMBL/GenBank/DDBJ databases">
        <authorList>
            <consortium name="Pathogen Informatics"/>
        </authorList>
    </citation>
    <scope>NUCLEOTIDE SEQUENCE [LARGE SCALE GENOMIC DNA]</scope>
</reference>
<evidence type="ECO:0000259" key="1">
    <source>
        <dbReference type="SMART" id="SM00355"/>
    </source>
</evidence>